<dbReference type="Gene3D" id="3.40.720.10">
    <property type="entry name" value="Alkaline Phosphatase, subunit A"/>
    <property type="match status" value="1"/>
</dbReference>
<gene>
    <name evidence="4" type="ORF">SAMN07250955_11919</name>
</gene>
<dbReference type="PANTHER" id="PTHR45953">
    <property type="entry name" value="IDURONATE 2-SULFATASE"/>
    <property type="match status" value="1"/>
</dbReference>
<dbReference type="InterPro" id="IPR000917">
    <property type="entry name" value="Sulfatase_N"/>
</dbReference>
<organism evidence="4 5">
    <name type="scientific">Arboricoccus pini</name>
    <dbReference type="NCBI Taxonomy" id="1963835"/>
    <lineage>
        <taxon>Bacteria</taxon>
        <taxon>Pseudomonadati</taxon>
        <taxon>Pseudomonadota</taxon>
        <taxon>Alphaproteobacteria</taxon>
        <taxon>Geminicoccales</taxon>
        <taxon>Geminicoccaceae</taxon>
        <taxon>Arboricoccus</taxon>
    </lineage>
</organism>
<dbReference type="RefSeq" id="WP_088562924.1">
    <property type="nucleotide sequence ID" value="NZ_FYEH01000019.1"/>
</dbReference>
<dbReference type="InterPro" id="IPR017850">
    <property type="entry name" value="Alkaline_phosphatase_core_sf"/>
</dbReference>
<dbReference type="OrthoDB" id="9795675at2"/>
<dbReference type="GO" id="GO:0046872">
    <property type="term" value="F:metal ion binding"/>
    <property type="evidence" value="ECO:0007669"/>
    <property type="project" value="UniProtKB-KW"/>
</dbReference>
<evidence type="ECO:0000256" key="1">
    <source>
        <dbReference type="ARBA" id="ARBA00022723"/>
    </source>
</evidence>
<dbReference type="SUPFAM" id="SSF53649">
    <property type="entry name" value="Alkaline phosphatase-like"/>
    <property type="match status" value="1"/>
</dbReference>
<reference evidence="4 5" key="1">
    <citation type="submission" date="2017-06" db="EMBL/GenBank/DDBJ databases">
        <authorList>
            <person name="Kim H.J."/>
            <person name="Triplett B.A."/>
        </authorList>
    </citation>
    <scope>NUCLEOTIDE SEQUENCE [LARGE SCALE GENOMIC DNA]</scope>
    <source>
        <strain evidence="4 5">B29T1</strain>
    </source>
</reference>
<accession>A0A212S0R3</accession>
<dbReference type="CDD" id="cd16028">
    <property type="entry name" value="PMH"/>
    <property type="match status" value="1"/>
</dbReference>
<keyword evidence="5" id="KW-1185">Reference proteome</keyword>
<keyword evidence="2" id="KW-0378">Hydrolase</keyword>
<name>A0A212S0R3_9PROT</name>
<dbReference type="AlphaFoldDB" id="A0A212S0R3"/>
<keyword evidence="1" id="KW-0479">Metal-binding</keyword>
<evidence type="ECO:0000256" key="2">
    <source>
        <dbReference type="ARBA" id="ARBA00022801"/>
    </source>
</evidence>
<dbReference type="GO" id="GO:0008484">
    <property type="term" value="F:sulfuric ester hydrolase activity"/>
    <property type="evidence" value="ECO:0007669"/>
    <property type="project" value="TreeGrafter"/>
</dbReference>
<dbReference type="GO" id="GO:0005737">
    <property type="term" value="C:cytoplasm"/>
    <property type="evidence" value="ECO:0007669"/>
    <property type="project" value="TreeGrafter"/>
</dbReference>
<sequence length="515" mass="56715">MADNAPLNILLITADQWRGDLMRLAGPFPALEGLAAEGVTFERHFNQAYPCGPARASLWTGLYAHKHRSIQNGTPLDARHPTLFQLLRGAGYQPRLFGYTDTTLDPRGRPPADPDLGNYENIAPGILPEMLLNEAAAPWLAHLRRAGYPPTDPDAGRGGVFDRAPFPAPAIYDARDSETAFLADRFIDWLAVAGATPWCAHLSFIAPHPPFVAPEPFDRLVDPASLPPPIGAAGHAAERLQHPLLAWLLERIDIANFVPGLSGPAADIDADTVARIRAVYAGLAREVDRNLGRIFQALRQQGRWERTLIVFTADHGEQLFDHGLLGKTAYFDQSAHIPLILRDPRAAADPGRGRRVEAFSEAIDLLPTLLSASGLAAPRNADGRDLSPWIRGETPKAWRDAVFWAHDFRDLAGRAAETAFGLPSEWCNLSVVRTEKLKYVHFAGLPPVLFDLVADPMETVNRAADPKARELRIEGMERLLTWRQRAEERTLTGLMARGGRLYEDQDDATRDMGLA</sequence>
<dbReference type="PANTHER" id="PTHR45953:SF1">
    <property type="entry name" value="IDURONATE 2-SULFATASE"/>
    <property type="match status" value="1"/>
</dbReference>
<evidence type="ECO:0000313" key="5">
    <source>
        <dbReference type="Proteomes" id="UP000197065"/>
    </source>
</evidence>
<proteinExistence type="predicted"/>
<dbReference type="Pfam" id="PF00884">
    <property type="entry name" value="Sulfatase"/>
    <property type="match status" value="1"/>
</dbReference>
<feature type="domain" description="Sulfatase N-terminal" evidence="3">
    <location>
        <begin position="8"/>
        <end position="374"/>
    </location>
</feature>
<dbReference type="Proteomes" id="UP000197065">
    <property type="component" value="Unassembled WGS sequence"/>
</dbReference>
<dbReference type="EMBL" id="FYEH01000019">
    <property type="protein sequence ID" value="SNB78669.1"/>
    <property type="molecule type" value="Genomic_DNA"/>
</dbReference>
<evidence type="ECO:0000313" key="4">
    <source>
        <dbReference type="EMBL" id="SNB78669.1"/>
    </source>
</evidence>
<protein>
    <submittedName>
        <fullName evidence="4">Arylsulfatase A</fullName>
    </submittedName>
</protein>
<evidence type="ECO:0000259" key="3">
    <source>
        <dbReference type="Pfam" id="PF00884"/>
    </source>
</evidence>